<keyword evidence="4" id="KW-1185">Reference proteome</keyword>
<evidence type="ECO:0000313" key="3">
    <source>
        <dbReference type="EMBL" id="CAH0102217.1"/>
    </source>
</evidence>
<reference evidence="3" key="1">
    <citation type="submission" date="2021-11" db="EMBL/GenBank/DDBJ databases">
        <authorList>
            <person name="Schell T."/>
        </authorList>
    </citation>
    <scope>NUCLEOTIDE SEQUENCE</scope>
    <source>
        <strain evidence="3">M5</strain>
    </source>
</reference>
<gene>
    <name evidence="3" type="ORF">DGAL_LOCUS4608</name>
</gene>
<protein>
    <recommendedName>
        <fullName evidence="2">Myb/SANT-like DNA-binding domain-containing protein</fullName>
    </recommendedName>
</protein>
<accession>A0A8J2WKH2</accession>
<proteinExistence type="predicted"/>
<dbReference type="OrthoDB" id="6345764at2759"/>
<comment type="caution">
    <text evidence="3">The sequence shown here is derived from an EMBL/GenBank/DDBJ whole genome shotgun (WGS) entry which is preliminary data.</text>
</comment>
<organism evidence="3 4">
    <name type="scientific">Daphnia galeata</name>
    <dbReference type="NCBI Taxonomy" id="27404"/>
    <lineage>
        <taxon>Eukaryota</taxon>
        <taxon>Metazoa</taxon>
        <taxon>Ecdysozoa</taxon>
        <taxon>Arthropoda</taxon>
        <taxon>Crustacea</taxon>
        <taxon>Branchiopoda</taxon>
        <taxon>Diplostraca</taxon>
        <taxon>Cladocera</taxon>
        <taxon>Anomopoda</taxon>
        <taxon>Daphniidae</taxon>
        <taxon>Daphnia</taxon>
    </lineage>
</organism>
<evidence type="ECO:0000256" key="1">
    <source>
        <dbReference type="SAM" id="MobiDB-lite"/>
    </source>
</evidence>
<feature type="region of interest" description="Disordered" evidence="1">
    <location>
        <begin position="276"/>
        <end position="299"/>
    </location>
</feature>
<dbReference type="Pfam" id="PF13837">
    <property type="entry name" value="Myb_DNA-bind_4"/>
    <property type="match status" value="1"/>
</dbReference>
<name>A0A8J2WKH2_9CRUS</name>
<dbReference type="AlphaFoldDB" id="A0A8J2WKH2"/>
<dbReference type="InterPro" id="IPR044822">
    <property type="entry name" value="Myb_DNA-bind_4"/>
</dbReference>
<feature type="region of interest" description="Disordered" evidence="1">
    <location>
        <begin position="323"/>
        <end position="343"/>
    </location>
</feature>
<dbReference type="EMBL" id="CAKKLH010000077">
    <property type="protein sequence ID" value="CAH0102217.1"/>
    <property type="molecule type" value="Genomic_DNA"/>
</dbReference>
<sequence>MRSCMDLSLLSATHSGQMDDGTSYMFSVEIDEVPLEHHDVPCLEPTEQNAINGMNDLISAQENEEPISVVNVDHQEKANGELDSDIPSELNRQSETVIAAVTCEGSEEMADDTDNDLWSGKRSRVRKELDNRASVVLLDIIKERWEAVADKKVSRSILFTSIAGEMRARGIKISRKPEKVWSKVYDRWNNMKRSYTNFSDSLSETGKGSSAPPPFYEELQELKGSRAIMKPKALSSSMPYGERAAESMSSIDYEKKERELIRKENAELVAHGAMTQEEADEAEQLLGGPSVPAKKKTKLGASAKIISDVASSLDELKSLEQKRMENAEKRQKERDDRAAKRDAVIQETEEKELAVAQMQWFKY</sequence>
<feature type="domain" description="Myb/SANT-like DNA-binding" evidence="2">
    <location>
        <begin position="135"/>
        <end position="222"/>
    </location>
</feature>
<dbReference type="Proteomes" id="UP000789390">
    <property type="component" value="Unassembled WGS sequence"/>
</dbReference>
<evidence type="ECO:0000259" key="2">
    <source>
        <dbReference type="Pfam" id="PF13837"/>
    </source>
</evidence>
<evidence type="ECO:0000313" key="4">
    <source>
        <dbReference type="Proteomes" id="UP000789390"/>
    </source>
</evidence>